<accession>A0ABY8VI19</accession>
<dbReference type="Pfam" id="PF12028">
    <property type="entry name" value="DUF3515"/>
    <property type="match status" value="2"/>
</dbReference>
<gene>
    <name evidence="2" type="ORF">QP027_04875</name>
</gene>
<protein>
    <submittedName>
        <fullName evidence="2">DUF3515 domain-containing protein</fullName>
    </submittedName>
</protein>
<evidence type="ECO:0000256" key="1">
    <source>
        <dbReference type="SAM" id="Phobius"/>
    </source>
</evidence>
<sequence>MTHDTSSDELQFNRTPVYISLGLALALVLAVIVGAKVYFDRLTNQPVAMTPLPAPDAESAECASLLESLPDELLGHKRAELVEPAPAGAAAWQTSELERITLRCGVDVPLQYTEYSSTENIGGAEWLRVDDATPGSTLKTWYTTDRFPVVAVTTDELGLDGATEPVSELPVAELKEQPVNPSDAPLKQLAGGDSSACAPLMSVLPDEVAEGYKRLEVAEEFTAAWVADGQEPVVLRCGVAEPENYEAGVQLNQINGVPWFEDTKLINGSTSSTWFALGREAEIAASMPQAVGNEAVVKLTDAIAESVPEK</sequence>
<name>A0ABY8VI19_9CORY</name>
<dbReference type="InterPro" id="IPR021903">
    <property type="entry name" value="DUF3515"/>
</dbReference>
<reference evidence="2 3" key="1">
    <citation type="submission" date="2023-05" db="EMBL/GenBank/DDBJ databases">
        <title>Corynebacterium suedekumii sp. nov. and Corynebacterium breve sp. nov. isolated from raw cow's milk.</title>
        <authorList>
            <person name="Baer M.K."/>
            <person name="Mehl L."/>
            <person name="Hellmuth R."/>
            <person name="Marke G."/>
            <person name="Lipski A."/>
        </authorList>
    </citation>
    <scope>NUCLEOTIDE SEQUENCE [LARGE SCALE GENOMIC DNA]</scope>
    <source>
        <strain evidence="2 3">R4</strain>
    </source>
</reference>
<evidence type="ECO:0000313" key="2">
    <source>
        <dbReference type="EMBL" id="WIM68722.1"/>
    </source>
</evidence>
<organism evidence="2 3">
    <name type="scientific">Corynebacterium breve</name>
    <dbReference type="NCBI Taxonomy" id="3049799"/>
    <lineage>
        <taxon>Bacteria</taxon>
        <taxon>Bacillati</taxon>
        <taxon>Actinomycetota</taxon>
        <taxon>Actinomycetes</taxon>
        <taxon>Mycobacteriales</taxon>
        <taxon>Corynebacteriaceae</taxon>
        <taxon>Corynebacterium</taxon>
    </lineage>
</organism>
<evidence type="ECO:0000313" key="3">
    <source>
        <dbReference type="Proteomes" id="UP001225598"/>
    </source>
</evidence>
<keyword evidence="1" id="KW-0472">Membrane</keyword>
<dbReference type="RefSeq" id="WP_284826453.1">
    <property type="nucleotide sequence ID" value="NZ_CP126969.1"/>
</dbReference>
<keyword evidence="1" id="KW-1133">Transmembrane helix</keyword>
<dbReference type="EMBL" id="CP126969">
    <property type="protein sequence ID" value="WIM68722.1"/>
    <property type="molecule type" value="Genomic_DNA"/>
</dbReference>
<keyword evidence="1" id="KW-0812">Transmembrane</keyword>
<feature type="transmembrane region" description="Helical" evidence="1">
    <location>
        <begin position="17"/>
        <end position="39"/>
    </location>
</feature>
<proteinExistence type="predicted"/>
<dbReference type="Proteomes" id="UP001225598">
    <property type="component" value="Chromosome"/>
</dbReference>
<keyword evidence="3" id="KW-1185">Reference proteome</keyword>